<dbReference type="OrthoDB" id="306913at2759"/>
<protein>
    <submittedName>
        <fullName evidence="1">Uncharacterized protein</fullName>
    </submittedName>
</protein>
<dbReference type="EMBL" id="CAJJDN010000130">
    <property type="protein sequence ID" value="CAD8121171.1"/>
    <property type="molecule type" value="Genomic_DNA"/>
</dbReference>
<sequence length="585" mass="70544">MNKQVLSFITKNQSKFSYIHLLDNILNIQPINNQQFLLLQNNKLNLLSLPAQLQEIIDFNSEIQFLDCIIQETHILYFLQSLQNYNILFLIYNTNEQKLKVFERESKESLSKIKIFQIIDSEQLIYSGIMIKNEQVCLLNQGLMNLTMDICSEIQNPIDIYRINDSQYLLLSKNTLYQINKQMEIQQINLPIQMNSIPQLLSIQNQHYILQNRILIQFNEISYTQYENSIDGITLYDNNLYVYFYNDQHQLCVSNFEGKIVLKLDFHKKVCQLNIVNLNTLLIIDEQGSGYIVFQPDYKQILEQYFKLDDISNDEQQQMKQQIQQQQQKQYQVQQFKQQFTQEYLFNLNKTLRYRQNIDDMISFSLKYSYIQLLLLMCARIRVFREFFIHIQKMSENGNEQELRKLLEMQKIKKCECIENEQIMEELIEECLKYKDKRIFIYFQKFFIENPQFVNDHYYCEILQCEINRELYQKAQLEMPIIPNFAFKRVTNYILFLQKAKTVFIQDLFIKKEKQLQLVKKGMIGNAMQCYECLKPISFSVQKKRQQPQENKIVKYMDCYHAIHKQCVKMQHDCNYENNKKLFQF</sequence>
<proteinExistence type="predicted"/>
<organism evidence="1 2">
    <name type="scientific">Paramecium sonneborni</name>
    <dbReference type="NCBI Taxonomy" id="65129"/>
    <lineage>
        <taxon>Eukaryota</taxon>
        <taxon>Sar</taxon>
        <taxon>Alveolata</taxon>
        <taxon>Ciliophora</taxon>
        <taxon>Intramacronucleata</taxon>
        <taxon>Oligohymenophorea</taxon>
        <taxon>Peniculida</taxon>
        <taxon>Parameciidae</taxon>
        <taxon>Paramecium</taxon>
    </lineage>
</organism>
<dbReference type="AlphaFoldDB" id="A0A8S1QZC1"/>
<dbReference type="Proteomes" id="UP000692954">
    <property type="component" value="Unassembled WGS sequence"/>
</dbReference>
<accession>A0A8S1QZC1</accession>
<comment type="caution">
    <text evidence="1">The sequence shown here is derived from an EMBL/GenBank/DDBJ whole genome shotgun (WGS) entry which is preliminary data.</text>
</comment>
<keyword evidence="2" id="KW-1185">Reference proteome</keyword>
<reference evidence="1" key="1">
    <citation type="submission" date="2021-01" db="EMBL/GenBank/DDBJ databases">
        <authorList>
            <consortium name="Genoscope - CEA"/>
            <person name="William W."/>
        </authorList>
    </citation>
    <scope>NUCLEOTIDE SEQUENCE</scope>
</reference>
<evidence type="ECO:0000313" key="2">
    <source>
        <dbReference type="Proteomes" id="UP000692954"/>
    </source>
</evidence>
<evidence type="ECO:0000313" key="1">
    <source>
        <dbReference type="EMBL" id="CAD8121171.1"/>
    </source>
</evidence>
<name>A0A8S1QZC1_9CILI</name>
<gene>
    <name evidence="1" type="ORF">PSON_ATCC_30995.1.T1300099</name>
</gene>